<dbReference type="SUPFAM" id="SSF51338">
    <property type="entry name" value="Composite domain of metallo-dependent hydrolases"/>
    <property type="match status" value="1"/>
</dbReference>
<evidence type="ECO:0000259" key="5">
    <source>
        <dbReference type="Pfam" id="PF01979"/>
    </source>
</evidence>
<dbReference type="InterPro" id="IPR051607">
    <property type="entry name" value="Metallo-dep_hydrolases"/>
</dbReference>
<reference evidence="6" key="1">
    <citation type="journal article" date="2022" name="Int. J. Syst. Evol. Microbiol.">
        <title>Granulimonas faecalis gen. nov., sp. nov., and Leptogranulimonas caecicola gen. nov., sp. nov., novel lactate-producing Atopobiaceae bacteria isolated from mouse intestines, and an emended description of the family Atopobiaceae.</title>
        <authorList>
            <person name="Morinaga K."/>
            <person name="Kusada H."/>
            <person name="Sakamoto S."/>
            <person name="Murakami T."/>
            <person name="Toyoda A."/>
            <person name="Mori H."/>
            <person name="Meng X.Y."/>
            <person name="Takashino M."/>
            <person name="Murotomi K."/>
            <person name="Tamaki H."/>
        </authorList>
    </citation>
    <scope>NUCLEOTIDE SEQUENCE</scope>
    <source>
        <strain evidence="6">OPF53</strain>
    </source>
</reference>
<proteinExistence type="predicted"/>
<dbReference type="GO" id="GO:0008270">
    <property type="term" value="F:zinc ion binding"/>
    <property type="evidence" value="ECO:0007669"/>
    <property type="project" value="TreeGrafter"/>
</dbReference>
<dbReference type="GO" id="GO:0005829">
    <property type="term" value="C:cytosol"/>
    <property type="evidence" value="ECO:0007669"/>
    <property type="project" value="TreeGrafter"/>
</dbReference>
<comment type="cofactor">
    <cofactor evidence="1">
        <name>Zn(2+)</name>
        <dbReference type="ChEBI" id="CHEBI:29105"/>
    </cofactor>
</comment>
<dbReference type="Proteomes" id="UP001055025">
    <property type="component" value="Unassembled WGS sequence"/>
</dbReference>
<keyword evidence="2" id="KW-0479">Metal-binding</keyword>
<evidence type="ECO:0000256" key="3">
    <source>
        <dbReference type="ARBA" id="ARBA00022801"/>
    </source>
</evidence>
<keyword evidence="4" id="KW-0862">Zinc</keyword>
<dbReference type="InterPro" id="IPR006680">
    <property type="entry name" value="Amidohydro-rel"/>
</dbReference>
<dbReference type="PANTHER" id="PTHR11271">
    <property type="entry name" value="GUANINE DEAMINASE"/>
    <property type="match status" value="1"/>
</dbReference>
<comment type="caution">
    <text evidence="6">The sequence shown here is derived from an EMBL/GenBank/DDBJ whole genome shotgun (WGS) entry which is preliminary data.</text>
</comment>
<dbReference type="GO" id="GO:0008892">
    <property type="term" value="F:guanine deaminase activity"/>
    <property type="evidence" value="ECO:0007669"/>
    <property type="project" value="TreeGrafter"/>
</dbReference>
<keyword evidence="7" id="KW-1185">Reference proteome</keyword>
<keyword evidence="3" id="KW-0378">Hydrolase</keyword>
<dbReference type="GO" id="GO:0046098">
    <property type="term" value="P:guanine metabolic process"/>
    <property type="evidence" value="ECO:0007669"/>
    <property type="project" value="TreeGrafter"/>
</dbReference>
<evidence type="ECO:0000256" key="4">
    <source>
        <dbReference type="ARBA" id="ARBA00022833"/>
    </source>
</evidence>
<dbReference type="EMBL" id="BQKC01000001">
    <property type="protein sequence ID" value="GJM54906.1"/>
    <property type="molecule type" value="Genomic_DNA"/>
</dbReference>
<feature type="domain" description="Amidohydrolase-related" evidence="5">
    <location>
        <begin position="59"/>
        <end position="392"/>
    </location>
</feature>
<dbReference type="SUPFAM" id="SSF51556">
    <property type="entry name" value="Metallo-dependent hydrolases"/>
    <property type="match status" value="1"/>
</dbReference>
<gene>
    <name evidence="6" type="primary">guaD</name>
    <name evidence="6" type="ORF">ATOP_05610</name>
</gene>
<protein>
    <submittedName>
        <fullName evidence="6">Guanine deaminase</fullName>
    </submittedName>
</protein>
<name>A0AAV5AZ80_9ACTN</name>
<evidence type="ECO:0000256" key="2">
    <source>
        <dbReference type="ARBA" id="ARBA00022723"/>
    </source>
</evidence>
<dbReference type="PANTHER" id="PTHR11271:SF6">
    <property type="entry name" value="GUANINE DEAMINASE"/>
    <property type="match status" value="1"/>
</dbReference>
<organism evidence="6 7">
    <name type="scientific">Granulimonas faecalis</name>
    <dbReference type="NCBI Taxonomy" id="2894155"/>
    <lineage>
        <taxon>Bacteria</taxon>
        <taxon>Bacillati</taxon>
        <taxon>Actinomycetota</taxon>
        <taxon>Coriobacteriia</taxon>
        <taxon>Coriobacteriales</taxon>
        <taxon>Kribbibacteriaceae</taxon>
        <taxon>Granulimonas</taxon>
    </lineage>
</organism>
<evidence type="ECO:0000313" key="6">
    <source>
        <dbReference type="EMBL" id="GJM54906.1"/>
    </source>
</evidence>
<dbReference type="Pfam" id="PF01979">
    <property type="entry name" value="Amidohydro_1"/>
    <property type="match status" value="1"/>
</dbReference>
<dbReference type="InterPro" id="IPR011059">
    <property type="entry name" value="Metal-dep_hydrolase_composite"/>
</dbReference>
<dbReference type="AlphaFoldDB" id="A0AAV5AZ80"/>
<evidence type="ECO:0000313" key="7">
    <source>
        <dbReference type="Proteomes" id="UP001055025"/>
    </source>
</evidence>
<evidence type="ECO:0000256" key="1">
    <source>
        <dbReference type="ARBA" id="ARBA00001947"/>
    </source>
</evidence>
<accession>A0AAV5AZ80</accession>
<dbReference type="InterPro" id="IPR032466">
    <property type="entry name" value="Metal_Hydrolase"/>
</dbReference>
<sequence>MAEKTFTIKGDIVWSAGPTELAAVKDGYLVVVDGLVAGVFPELPAEYADIELVDKTGMLVMPGLVDAHVHAPQYAFRGTGLDLELLDWLNTYTFPEEAKYADLDYAERAYDIFVDDLKNSETCRAIVFGTLHVPATEMLMDKLEATGLKSYVGKVNMDRNGAPGLEEDTRQSLADTEQWLADTRDRYENTKPILTPRFTPSCTDELMEGIGKLKAAQNVPLQSHLSENLSEIDWVAELCPWASCYGDTYLQTGQLAGPAKSIMAHCVYSTTNEVEILKGTGCYIALCPESNADLASGIAPVRMYFDLGMNLALGSDVAGGPHLSMFSAIAHTVSLSKLRWRCVDESLKPITIPEAIYIATVGGGSFFGKVGTFEPGFEADILVLDDSGIRSTVDLDTQHRLERFCYEANAGGRVDAKFVAGRQIF</sequence>
<dbReference type="Gene3D" id="3.20.20.140">
    <property type="entry name" value="Metal-dependent hydrolases"/>
    <property type="match status" value="1"/>
</dbReference>
<dbReference type="Gene3D" id="2.30.40.10">
    <property type="entry name" value="Urease, subunit C, domain 1"/>
    <property type="match status" value="1"/>
</dbReference>
<dbReference type="RefSeq" id="WP_135978672.1">
    <property type="nucleotide sequence ID" value="NZ_BQKC01000001.1"/>
</dbReference>